<dbReference type="EMBL" id="JAQQWE010000008">
    <property type="protein sequence ID" value="KAK7943411.1"/>
    <property type="molecule type" value="Genomic_DNA"/>
</dbReference>
<comment type="caution">
    <text evidence="1">The sequence shown here is derived from an EMBL/GenBank/DDBJ whole genome shotgun (WGS) entry which is preliminary data.</text>
</comment>
<reference evidence="1 2" key="1">
    <citation type="submission" date="2023-01" db="EMBL/GenBank/DDBJ databases">
        <title>Analysis of 21 Apiospora genomes using comparative genomics revels a genus with tremendous synthesis potential of carbohydrate active enzymes and secondary metabolites.</title>
        <authorList>
            <person name="Sorensen T."/>
        </authorList>
    </citation>
    <scope>NUCLEOTIDE SEQUENCE [LARGE SCALE GENOMIC DNA]</scope>
    <source>
        <strain evidence="1 2">CBS 24483</strain>
    </source>
</reference>
<proteinExistence type="predicted"/>
<dbReference type="Proteomes" id="UP001391051">
    <property type="component" value="Unassembled WGS sequence"/>
</dbReference>
<evidence type="ECO:0000313" key="1">
    <source>
        <dbReference type="EMBL" id="KAK7943411.1"/>
    </source>
</evidence>
<dbReference type="GeneID" id="92081808"/>
<accession>A0ABR1Q085</accession>
<protein>
    <submittedName>
        <fullName evidence="1">Uncharacterized protein</fullName>
    </submittedName>
</protein>
<name>A0ABR1Q085_9PEZI</name>
<keyword evidence="2" id="KW-1185">Reference proteome</keyword>
<dbReference type="RefSeq" id="XP_066695442.1">
    <property type="nucleotide sequence ID" value="XM_066848746.1"/>
</dbReference>
<sequence>MCFMIKRYAACVVFGHCIKEMPSYDRETCEQARAEGAFGFCKEVRAKFVPEFTCPFCPTCSSMESWLFHRAKASVASNRAAGRFEQPIFTEALLVQFRGMIDAPGHAPVATVASLTSWMETWAVASIEEQQAELAESWVDRQIRLASDRVSMEGMTEQFASWVTAVYRLSLIEDAIFLAKCEQDEHRLQLLHMLAMDAEVLGCYKARLEYLGAWQLFLSFAGIRI</sequence>
<evidence type="ECO:0000313" key="2">
    <source>
        <dbReference type="Proteomes" id="UP001391051"/>
    </source>
</evidence>
<organism evidence="1 2">
    <name type="scientific">Apiospora aurea</name>
    <dbReference type="NCBI Taxonomy" id="335848"/>
    <lineage>
        <taxon>Eukaryota</taxon>
        <taxon>Fungi</taxon>
        <taxon>Dikarya</taxon>
        <taxon>Ascomycota</taxon>
        <taxon>Pezizomycotina</taxon>
        <taxon>Sordariomycetes</taxon>
        <taxon>Xylariomycetidae</taxon>
        <taxon>Amphisphaeriales</taxon>
        <taxon>Apiosporaceae</taxon>
        <taxon>Apiospora</taxon>
    </lineage>
</organism>
<gene>
    <name evidence="1" type="ORF">PG986_012524</name>
</gene>